<evidence type="ECO:0000313" key="3">
    <source>
        <dbReference type="Proteomes" id="UP000092460"/>
    </source>
</evidence>
<evidence type="ECO:0000313" key="2">
    <source>
        <dbReference type="EnsemblMetazoa" id="GPPI044751-PA"/>
    </source>
</evidence>
<feature type="transmembrane region" description="Helical" evidence="1">
    <location>
        <begin position="15"/>
        <end position="31"/>
    </location>
</feature>
<reference evidence="2" key="2">
    <citation type="submission" date="2020-05" db="UniProtKB">
        <authorList>
            <consortium name="EnsemblMetazoa"/>
        </authorList>
    </citation>
    <scope>IDENTIFICATION</scope>
    <source>
        <strain evidence="2">IAEA</strain>
    </source>
</reference>
<dbReference type="EMBL" id="JXJN01022948">
    <property type="status" value="NOT_ANNOTATED_CDS"/>
    <property type="molecule type" value="Genomic_DNA"/>
</dbReference>
<proteinExistence type="predicted"/>
<accession>A0A1B0BWT7</accession>
<dbReference type="EnsemblMetazoa" id="GPPI042941-RA">
    <property type="protein sequence ID" value="GPPI042941-PA"/>
    <property type="gene ID" value="GPPI042941"/>
</dbReference>
<name>A0A1B0BWT7_9MUSC</name>
<keyword evidence="1" id="KW-1133">Transmembrane helix</keyword>
<dbReference type="AlphaFoldDB" id="A0A1B0BWT7"/>
<dbReference type="VEuPathDB" id="VectorBase:GPPI042941"/>
<keyword evidence="1" id="KW-0812">Transmembrane</keyword>
<reference evidence="3" key="1">
    <citation type="submission" date="2015-01" db="EMBL/GenBank/DDBJ databases">
        <authorList>
            <person name="Aksoy S."/>
            <person name="Warren W."/>
            <person name="Wilson R.K."/>
        </authorList>
    </citation>
    <scope>NUCLEOTIDE SEQUENCE [LARGE SCALE GENOMIC DNA]</scope>
    <source>
        <strain evidence="3">IAEA</strain>
    </source>
</reference>
<dbReference type="VEuPathDB" id="VectorBase:GPPI044751"/>
<dbReference type="EMBL" id="JXJN01021969">
    <property type="status" value="NOT_ANNOTATED_CDS"/>
    <property type="molecule type" value="Genomic_DNA"/>
</dbReference>
<protein>
    <submittedName>
        <fullName evidence="2">Uncharacterized protein</fullName>
    </submittedName>
</protein>
<dbReference type="Proteomes" id="UP000092460">
    <property type="component" value="Unassembled WGS sequence"/>
</dbReference>
<dbReference type="EnsemblMetazoa" id="GPPI044751-RA">
    <property type="protein sequence ID" value="GPPI044751-PA"/>
    <property type="gene ID" value="GPPI044751"/>
</dbReference>
<keyword evidence="1" id="KW-0472">Membrane</keyword>
<organism evidence="2 3">
    <name type="scientific">Glossina palpalis gambiensis</name>
    <dbReference type="NCBI Taxonomy" id="67801"/>
    <lineage>
        <taxon>Eukaryota</taxon>
        <taxon>Metazoa</taxon>
        <taxon>Ecdysozoa</taxon>
        <taxon>Arthropoda</taxon>
        <taxon>Hexapoda</taxon>
        <taxon>Insecta</taxon>
        <taxon>Pterygota</taxon>
        <taxon>Neoptera</taxon>
        <taxon>Endopterygota</taxon>
        <taxon>Diptera</taxon>
        <taxon>Brachycera</taxon>
        <taxon>Muscomorpha</taxon>
        <taxon>Hippoboscoidea</taxon>
        <taxon>Glossinidae</taxon>
        <taxon>Glossina</taxon>
    </lineage>
</organism>
<evidence type="ECO:0000256" key="1">
    <source>
        <dbReference type="SAM" id="Phobius"/>
    </source>
</evidence>
<keyword evidence="3" id="KW-1185">Reference proteome</keyword>
<sequence>MLKTTHDLQNHVKNAYVKNGIAIIVILIRLIQSMPTLQKQKNKNSPFVTKVVATVNVKAAGTRTLTPSQAVESTSKPLVEKIYMQASVSLRSQSLFTTPPTIIYVIIC</sequence>